<keyword evidence="1" id="KW-0472">Membrane</keyword>
<reference evidence="2 3" key="1">
    <citation type="submission" date="2016-07" db="EMBL/GenBank/DDBJ databases">
        <title>Pervasive Adenine N6-methylation of Active Genes in Fungi.</title>
        <authorList>
            <consortium name="DOE Joint Genome Institute"/>
            <person name="Mondo S.J."/>
            <person name="Dannebaum R.O."/>
            <person name="Kuo R.C."/>
            <person name="Labutti K."/>
            <person name="Haridas S."/>
            <person name="Kuo A."/>
            <person name="Salamov A."/>
            <person name="Ahrendt S.R."/>
            <person name="Lipzen A."/>
            <person name="Sullivan W."/>
            <person name="Andreopoulos W.B."/>
            <person name="Clum A."/>
            <person name="Lindquist E."/>
            <person name="Daum C."/>
            <person name="Ramamoorthy G.K."/>
            <person name="Gryganskyi A."/>
            <person name="Culley D."/>
            <person name="Magnuson J.K."/>
            <person name="James T.Y."/>
            <person name="O'Malley M.A."/>
            <person name="Stajich J.E."/>
            <person name="Spatafora J.W."/>
            <person name="Visel A."/>
            <person name="Grigoriev I.V."/>
        </authorList>
    </citation>
    <scope>NUCLEOTIDE SEQUENCE [LARGE SCALE GENOMIC DNA]</scope>
    <source>
        <strain evidence="2 3">NRRL 3116</strain>
    </source>
</reference>
<dbReference type="GO" id="GO:0031207">
    <property type="term" value="C:Sec62/Sec63 complex"/>
    <property type="evidence" value="ECO:0007669"/>
    <property type="project" value="InterPro"/>
</dbReference>
<dbReference type="AlphaFoldDB" id="A0A1Y2GPH6"/>
<evidence type="ECO:0000256" key="1">
    <source>
        <dbReference type="SAM" id="Phobius"/>
    </source>
</evidence>
<name>A0A1Y2GPH6_9FUNG</name>
<comment type="caution">
    <text evidence="2">The sequence shown here is derived from an EMBL/GenBank/DDBJ whole genome shotgun (WGS) entry which is preliminary data.</text>
</comment>
<evidence type="ECO:0000313" key="3">
    <source>
        <dbReference type="Proteomes" id="UP000193648"/>
    </source>
</evidence>
<dbReference type="GO" id="GO:0031204">
    <property type="term" value="P:post-translational protein targeting to membrane, translocation"/>
    <property type="evidence" value="ECO:0007669"/>
    <property type="project" value="InterPro"/>
</dbReference>
<dbReference type="FunCoup" id="A0A1Y2GPH6">
    <property type="interactions" value="61"/>
</dbReference>
<dbReference type="PANTHER" id="PTHR28229">
    <property type="entry name" value="TRANSLOCATION PROTEIN SEC66"/>
    <property type="match status" value="1"/>
</dbReference>
<keyword evidence="1" id="KW-0812">Transmembrane</keyword>
<protein>
    <submittedName>
        <fullName evidence="2">Sec62/63 complex, subunit Sec66</fullName>
    </submittedName>
</protein>
<sequence length="158" mass="18482">MQSVWLAVIYIGGWILAMRIFGFFWRRRKIAISTAEPWFPENEARAHYMALLQQTEPQEATDAQLKAALLRRAMEAVNRVLSMREDKPVLTSLSKQGILGDDIWNEFSLAEKELEQEIMAIIEEAETFKEGWGETILQTASEMVMKESMRCQRKWKRR</sequence>
<evidence type="ECO:0000313" key="2">
    <source>
        <dbReference type="EMBL" id="ORZ16082.1"/>
    </source>
</evidence>
<dbReference type="EMBL" id="MCFF01000018">
    <property type="protein sequence ID" value="ORZ16082.1"/>
    <property type="molecule type" value="Genomic_DNA"/>
</dbReference>
<dbReference type="InParanoid" id="A0A1Y2GPH6"/>
<keyword evidence="1" id="KW-1133">Transmembrane helix</keyword>
<dbReference type="Pfam" id="PF09802">
    <property type="entry name" value="Sec66"/>
    <property type="match status" value="1"/>
</dbReference>
<keyword evidence="3" id="KW-1185">Reference proteome</keyword>
<dbReference type="InterPro" id="IPR018624">
    <property type="entry name" value="Sec66"/>
</dbReference>
<dbReference type="Proteomes" id="UP000193648">
    <property type="component" value="Unassembled WGS sequence"/>
</dbReference>
<gene>
    <name evidence="2" type="ORF">BCR41DRAFT_60060</name>
</gene>
<organism evidence="2 3">
    <name type="scientific">Lobosporangium transversale</name>
    <dbReference type="NCBI Taxonomy" id="64571"/>
    <lineage>
        <taxon>Eukaryota</taxon>
        <taxon>Fungi</taxon>
        <taxon>Fungi incertae sedis</taxon>
        <taxon>Mucoromycota</taxon>
        <taxon>Mortierellomycotina</taxon>
        <taxon>Mortierellomycetes</taxon>
        <taxon>Mortierellales</taxon>
        <taxon>Mortierellaceae</taxon>
        <taxon>Lobosporangium</taxon>
    </lineage>
</organism>
<dbReference type="GeneID" id="33572773"/>
<dbReference type="STRING" id="64571.A0A1Y2GPH6"/>
<dbReference type="PANTHER" id="PTHR28229:SF1">
    <property type="entry name" value="TRANSLOCATION PROTEIN SEC66"/>
    <property type="match status" value="1"/>
</dbReference>
<feature type="transmembrane region" description="Helical" evidence="1">
    <location>
        <begin position="6"/>
        <end position="25"/>
    </location>
</feature>
<dbReference type="RefSeq" id="XP_021881429.1">
    <property type="nucleotide sequence ID" value="XM_022030932.1"/>
</dbReference>
<accession>A0A1Y2GPH6</accession>
<proteinExistence type="predicted"/>
<dbReference type="OrthoDB" id="73168at2759"/>